<accession>A0A8H7WJR8</accession>
<evidence type="ECO:0000313" key="3">
    <source>
        <dbReference type="Proteomes" id="UP000664132"/>
    </source>
</evidence>
<proteinExistence type="predicted"/>
<sequence length="339" mass="38222">MSKRDINSVQDAELPATKRPSTTQTAQTTTTTKPVKVSHPISYFGKTTKRETKETVVATKETLVAKANTVEQQFSMDEFLDTWFGPNREQRKSLCFTGFRRVRKPIAKKFDLGNIKIDPISHGPRPKIKATRKKTVKKGDFAIFEDDTATRATNPTQDDTKNNSAFQDFVSLDAIVSSTSYIRRGTKTVMQLAGWKYANYVIEWLTPLADYLDFITPYNGPGFEGRICNWTYTLEARREEGVPQLRGARYSTVQHLHPDNEEEGFKVEDVEELAAIMEDIHQVVKHYMKNGVLQEGDIAQMREHSRNTLGMIAGYCFTFGGGVDTTDDGVDEDRGVVLG</sequence>
<dbReference type="AlphaFoldDB" id="A0A8H7WJR8"/>
<reference evidence="2" key="1">
    <citation type="submission" date="2021-02" db="EMBL/GenBank/DDBJ databases">
        <title>Genome sequence Cadophora malorum strain M34.</title>
        <authorList>
            <person name="Stefanovic E."/>
            <person name="Vu D."/>
            <person name="Scully C."/>
            <person name="Dijksterhuis J."/>
            <person name="Roader J."/>
            <person name="Houbraken J."/>
        </authorList>
    </citation>
    <scope>NUCLEOTIDE SEQUENCE</scope>
    <source>
        <strain evidence="2">M34</strain>
    </source>
</reference>
<protein>
    <submittedName>
        <fullName evidence="2">Uncharacterized protein</fullName>
    </submittedName>
</protein>
<dbReference type="Proteomes" id="UP000664132">
    <property type="component" value="Unassembled WGS sequence"/>
</dbReference>
<comment type="caution">
    <text evidence="2">The sequence shown here is derived from an EMBL/GenBank/DDBJ whole genome shotgun (WGS) entry which is preliminary data.</text>
</comment>
<feature type="compositionally biased region" description="Low complexity" evidence="1">
    <location>
        <begin position="22"/>
        <end position="32"/>
    </location>
</feature>
<evidence type="ECO:0000256" key="1">
    <source>
        <dbReference type="SAM" id="MobiDB-lite"/>
    </source>
</evidence>
<feature type="region of interest" description="Disordered" evidence="1">
    <location>
        <begin position="1"/>
        <end position="34"/>
    </location>
</feature>
<dbReference type="EMBL" id="JAFJYH010000004">
    <property type="protein sequence ID" value="KAG4426191.1"/>
    <property type="molecule type" value="Genomic_DNA"/>
</dbReference>
<dbReference type="OrthoDB" id="3553707at2759"/>
<name>A0A8H7WJR8_9HELO</name>
<organism evidence="2 3">
    <name type="scientific">Cadophora malorum</name>
    <dbReference type="NCBI Taxonomy" id="108018"/>
    <lineage>
        <taxon>Eukaryota</taxon>
        <taxon>Fungi</taxon>
        <taxon>Dikarya</taxon>
        <taxon>Ascomycota</taxon>
        <taxon>Pezizomycotina</taxon>
        <taxon>Leotiomycetes</taxon>
        <taxon>Helotiales</taxon>
        <taxon>Ploettnerulaceae</taxon>
        <taxon>Cadophora</taxon>
    </lineage>
</organism>
<gene>
    <name evidence="2" type="ORF">IFR04_000657</name>
</gene>
<keyword evidence="3" id="KW-1185">Reference proteome</keyword>
<evidence type="ECO:0000313" key="2">
    <source>
        <dbReference type="EMBL" id="KAG4426191.1"/>
    </source>
</evidence>